<feature type="compositionally biased region" description="Polar residues" evidence="1">
    <location>
        <begin position="34"/>
        <end position="45"/>
    </location>
</feature>
<proteinExistence type="predicted"/>
<evidence type="ECO:0000313" key="4">
    <source>
        <dbReference type="Proteomes" id="UP000276349"/>
    </source>
</evidence>
<gene>
    <name evidence="3" type="ORF">EKG35_16070</name>
</gene>
<dbReference type="RefSeq" id="WP_126295565.1">
    <property type="nucleotide sequence ID" value="NZ_CP155468.1"/>
</dbReference>
<feature type="compositionally biased region" description="Low complexity" evidence="1">
    <location>
        <begin position="64"/>
        <end position="81"/>
    </location>
</feature>
<organism evidence="3 4">
    <name type="scientific">Lysinibacillus telephonicus</name>
    <dbReference type="NCBI Taxonomy" id="1714840"/>
    <lineage>
        <taxon>Bacteria</taxon>
        <taxon>Bacillati</taxon>
        <taxon>Bacillota</taxon>
        <taxon>Bacilli</taxon>
        <taxon>Bacillales</taxon>
        <taxon>Bacillaceae</taxon>
        <taxon>Lysinibacillus</taxon>
    </lineage>
</organism>
<dbReference type="PROSITE" id="PS51257">
    <property type="entry name" value="PROKAR_LIPOPROTEIN"/>
    <property type="match status" value="1"/>
</dbReference>
<dbReference type="EMBL" id="RXNR01000059">
    <property type="protein sequence ID" value="RTQ89741.1"/>
    <property type="molecule type" value="Genomic_DNA"/>
</dbReference>
<evidence type="ECO:0008006" key="5">
    <source>
        <dbReference type="Google" id="ProtNLM"/>
    </source>
</evidence>
<dbReference type="OrthoDB" id="2735367at2"/>
<evidence type="ECO:0000313" key="3">
    <source>
        <dbReference type="EMBL" id="RTQ89741.1"/>
    </source>
</evidence>
<evidence type="ECO:0000256" key="1">
    <source>
        <dbReference type="SAM" id="MobiDB-lite"/>
    </source>
</evidence>
<protein>
    <recommendedName>
        <fullName evidence="5">Lipoprotein</fullName>
    </recommendedName>
</protein>
<feature type="compositionally biased region" description="Acidic residues" evidence="1">
    <location>
        <begin position="50"/>
        <end position="63"/>
    </location>
</feature>
<dbReference type="Proteomes" id="UP000276349">
    <property type="component" value="Unassembled WGS sequence"/>
</dbReference>
<keyword evidence="4" id="KW-1185">Reference proteome</keyword>
<feature type="region of interest" description="Disordered" evidence="1">
    <location>
        <begin position="25"/>
        <end position="87"/>
    </location>
</feature>
<sequence length="221" mass="24913">MKKNIRFFITIFLSIMVLAACNTAEKPSSEPDNDSVTSNGDNDNINAEEQTNEEEQTDEEEQQEGSTTETNEESTSITFTSNDKEYTEDITPISGETYTLQAIPGFALTAEEPGKDILYYEKDDSVSMRIEAINESYSDLIANTEETMAVINEQYEPFDLAPYISEANNIENSAAYIANFENEEVIAVVFEKEDKIVRLTIYDNEEYDLSDAMIKMGLTIE</sequence>
<comment type="caution">
    <text evidence="3">The sequence shown here is derived from an EMBL/GenBank/DDBJ whole genome shotgun (WGS) entry which is preliminary data.</text>
</comment>
<feature type="signal peptide" evidence="2">
    <location>
        <begin position="1"/>
        <end position="19"/>
    </location>
</feature>
<feature type="chain" id="PRO_5039055146" description="Lipoprotein" evidence="2">
    <location>
        <begin position="20"/>
        <end position="221"/>
    </location>
</feature>
<name>A0A3S0QRJ7_9BACI</name>
<evidence type="ECO:0000256" key="2">
    <source>
        <dbReference type="SAM" id="SignalP"/>
    </source>
</evidence>
<reference evidence="3 4" key="1">
    <citation type="submission" date="2018-12" db="EMBL/GenBank/DDBJ databases">
        <authorList>
            <person name="Yu L."/>
        </authorList>
    </citation>
    <scope>NUCLEOTIDE SEQUENCE [LARGE SCALE GENOMIC DNA]</scope>
    <source>
        <strain evidence="3 4">S5H2222</strain>
    </source>
</reference>
<accession>A0A3S0QRJ7</accession>
<keyword evidence="2" id="KW-0732">Signal</keyword>
<dbReference type="AlphaFoldDB" id="A0A3S0QRJ7"/>